<dbReference type="Gene3D" id="3.10.580.10">
    <property type="entry name" value="CBS-domain"/>
    <property type="match status" value="1"/>
</dbReference>
<name>A0A1Y2K5C3_9PROT</name>
<dbReference type="SUPFAM" id="SSF54631">
    <property type="entry name" value="CBS-domain pair"/>
    <property type="match status" value="1"/>
</dbReference>
<dbReference type="InterPro" id="IPR000644">
    <property type="entry name" value="CBS_dom"/>
</dbReference>
<accession>A0A1Y2K5C3</accession>
<dbReference type="Proteomes" id="UP000194003">
    <property type="component" value="Unassembled WGS sequence"/>
</dbReference>
<dbReference type="SMART" id="SM00116">
    <property type="entry name" value="CBS"/>
    <property type="match status" value="2"/>
</dbReference>
<organism evidence="3 4">
    <name type="scientific">Magnetofaba australis IT-1</name>
    <dbReference type="NCBI Taxonomy" id="1434232"/>
    <lineage>
        <taxon>Bacteria</taxon>
        <taxon>Pseudomonadati</taxon>
        <taxon>Pseudomonadota</taxon>
        <taxon>Magnetococcia</taxon>
        <taxon>Magnetococcales</taxon>
        <taxon>Magnetococcaceae</taxon>
        <taxon>Magnetofaba</taxon>
    </lineage>
</organism>
<gene>
    <name evidence="3" type="ORF">MAIT1_04348</name>
</gene>
<dbReference type="InterPro" id="IPR050986">
    <property type="entry name" value="GutQ/KpsF_isomerases"/>
</dbReference>
<feature type="domain" description="CBS" evidence="2">
    <location>
        <begin position="2"/>
        <end position="61"/>
    </location>
</feature>
<evidence type="ECO:0000259" key="2">
    <source>
        <dbReference type="PROSITE" id="PS51371"/>
    </source>
</evidence>
<dbReference type="PANTHER" id="PTHR42745:SF1">
    <property type="entry name" value="ARABINOSE 5-PHOSPHATE ISOMERASE KDSD"/>
    <property type="match status" value="1"/>
</dbReference>
<evidence type="ECO:0000256" key="1">
    <source>
        <dbReference type="PROSITE-ProRule" id="PRU00703"/>
    </source>
</evidence>
<dbReference type="InterPro" id="IPR046342">
    <property type="entry name" value="CBS_dom_sf"/>
</dbReference>
<proteinExistence type="predicted"/>
<dbReference type="PROSITE" id="PS51371">
    <property type="entry name" value="CBS"/>
    <property type="match status" value="2"/>
</dbReference>
<dbReference type="PANTHER" id="PTHR42745">
    <property type="match status" value="1"/>
</dbReference>
<feature type="domain" description="CBS" evidence="2">
    <location>
        <begin position="73"/>
        <end position="127"/>
    </location>
</feature>
<protein>
    <submittedName>
        <fullName evidence="3">Putative CBS domain protein</fullName>
    </submittedName>
</protein>
<comment type="caution">
    <text evidence="3">The sequence shown here is derived from an EMBL/GenBank/DDBJ whole genome shotgun (WGS) entry which is preliminary data.</text>
</comment>
<dbReference type="AlphaFoldDB" id="A0A1Y2K5C3"/>
<evidence type="ECO:0000313" key="4">
    <source>
        <dbReference type="Proteomes" id="UP000194003"/>
    </source>
</evidence>
<keyword evidence="4" id="KW-1185">Reference proteome</keyword>
<dbReference type="EMBL" id="LVJN01000019">
    <property type="protein sequence ID" value="OSM04436.1"/>
    <property type="molecule type" value="Genomic_DNA"/>
</dbReference>
<evidence type="ECO:0000313" key="3">
    <source>
        <dbReference type="EMBL" id="OSM04436.1"/>
    </source>
</evidence>
<dbReference type="Pfam" id="PF00571">
    <property type="entry name" value="CBS"/>
    <property type="match status" value="2"/>
</dbReference>
<keyword evidence="1" id="KW-0129">CBS domain</keyword>
<dbReference type="STRING" id="1434232.MAIT1_04348"/>
<sequence length="127" mass="14017">MMLQPGSFPQCEPRLFLKLALEKMNAEKLGIVCIAEADGKLAGIFTDGDIRRMLLKDQKPFPALFTDDVIVHAVKKPTTVHPDDSLMQAIEVMEQKEIWDLPVVDENGALCGLLHLHPAIKALLGMA</sequence>
<reference evidence="3 4" key="1">
    <citation type="journal article" date="2016" name="BMC Genomics">
        <title>Combined genomic and structural analyses of a cultured magnetotactic bacterium reveals its niche adaptation to a dynamic environment.</title>
        <authorList>
            <person name="Araujo A.C."/>
            <person name="Morillo V."/>
            <person name="Cypriano J."/>
            <person name="Teixeira L.C."/>
            <person name="Leao P."/>
            <person name="Lyra S."/>
            <person name="Almeida L.G."/>
            <person name="Bazylinski D.A."/>
            <person name="Vasconcellos A.T."/>
            <person name="Abreu F."/>
            <person name="Lins U."/>
        </authorList>
    </citation>
    <scope>NUCLEOTIDE SEQUENCE [LARGE SCALE GENOMIC DNA]</scope>
    <source>
        <strain evidence="3 4">IT-1</strain>
    </source>
</reference>